<dbReference type="AlphaFoldDB" id="S4Y7W8"/>
<name>S4Y7W8_SORCE</name>
<dbReference type="Proteomes" id="UP000014803">
    <property type="component" value="Chromosome"/>
</dbReference>
<dbReference type="KEGG" id="scu:SCE1572_47875"/>
<gene>
    <name evidence="1" type="ORF">SCE1572_47875</name>
</gene>
<sequence>MREHRMARFLGFQDAFGRGAERIKRRMARQWAHVALGRLS</sequence>
<dbReference type="HOGENOM" id="CLU_3296655_0_0_7"/>
<organism evidence="1 2">
    <name type="scientific">Sorangium cellulosum So0157-2</name>
    <dbReference type="NCBI Taxonomy" id="1254432"/>
    <lineage>
        <taxon>Bacteria</taxon>
        <taxon>Pseudomonadati</taxon>
        <taxon>Myxococcota</taxon>
        <taxon>Polyangia</taxon>
        <taxon>Polyangiales</taxon>
        <taxon>Polyangiaceae</taxon>
        <taxon>Sorangium</taxon>
    </lineage>
</organism>
<proteinExistence type="predicted"/>
<accession>S4Y7W8</accession>
<dbReference type="EMBL" id="CP003969">
    <property type="protein sequence ID" value="AGP41542.1"/>
    <property type="molecule type" value="Genomic_DNA"/>
</dbReference>
<evidence type="ECO:0000313" key="2">
    <source>
        <dbReference type="Proteomes" id="UP000014803"/>
    </source>
</evidence>
<evidence type="ECO:0000313" key="1">
    <source>
        <dbReference type="EMBL" id="AGP41542.1"/>
    </source>
</evidence>
<dbReference type="RefSeq" id="WP_020741410.1">
    <property type="nucleotide sequence ID" value="NC_021658.1"/>
</dbReference>
<dbReference type="PATRIC" id="fig|1254432.3.peg.10811"/>
<protein>
    <submittedName>
        <fullName evidence="1">Uncharacterized protein</fullName>
    </submittedName>
</protein>
<reference evidence="1 2" key="1">
    <citation type="journal article" date="2013" name="Sci. Rep.">
        <title>Extraordinary expansion of a Sorangium cellulosum genome from an alkaline milieu.</title>
        <authorList>
            <person name="Han K."/>
            <person name="Li Z.F."/>
            <person name="Peng R."/>
            <person name="Zhu L.P."/>
            <person name="Zhou T."/>
            <person name="Wang L.G."/>
            <person name="Li S.G."/>
            <person name="Zhang X.B."/>
            <person name="Hu W."/>
            <person name="Wu Z.H."/>
            <person name="Qin N."/>
            <person name="Li Y.Z."/>
        </authorList>
    </citation>
    <scope>NUCLEOTIDE SEQUENCE [LARGE SCALE GENOMIC DNA]</scope>
    <source>
        <strain evidence="1 2">So0157-2</strain>
    </source>
</reference>